<organism evidence="2 3">
    <name type="scientific">Massarina eburnea CBS 473.64</name>
    <dbReference type="NCBI Taxonomy" id="1395130"/>
    <lineage>
        <taxon>Eukaryota</taxon>
        <taxon>Fungi</taxon>
        <taxon>Dikarya</taxon>
        <taxon>Ascomycota</taxon>
        <taxon>Pezizomycotina</taxon>
        <taxon>Dothideomycetes</taxon>
        <taxon>Pleosporomycetidae</taxon>
        <taxon>Pleosporales</taxon>
        <taxon>Massarineae</taxon>
        <taxon>Massarinaceae</taxon>
        <taxon>Massarina</taxon>
    </lineage>
</organism>
<dbReference type="EMBL" id="MU006811">
    <property type="protein sequence ID" value="KAF2635069.1"/>
    <property type="molecule type" value="Genomic_DNA"/>
</dbReference>
<evidence type="ECO:0000256" key="1">
    <source>
        <dbReference type="SAM" id="Coils"/>
    </source>
</evidence>
<sequence length="255" mass="28515">MCILRVLTFSCSHIEYNLLEHCEHSHGSPEGHFCLAGTTELRHSDSPVPCQEDCPRVVVHSVLEGQRNDAFAKIAKVSERAESVKQSVVKSKGKTPKAAHLSKLKEKGWDTAMLEGLCEASMSEVKTLLEEYEKTRETLVEELDGMYAEVKASVREFTPTSRDDGTQGFMSFDGIAIRDFGVQAHDQLYDSVCEIERRASEACLERFGWSVPEEDKVQAELIAELSLWKQGVATMTRMSDAFVGEDRIDEGFEGM</sequence>
<dbReference type="OrthoDB" id="3798320at2759"/>
<evidence type="ECO:0000313" key="2">
    <source>
        <dbReference type="EMBL" id="KAF2635069.1"/>
    </source>
</evidence>
<gene>
    <name evidence="2" type="ORF">P280DRAFT_204516</name>
</gene>
<dbReference type="Proteomes" id="UP000799753">
    <property type="component" value="Unassembled WGS sequence"/>
</dbReference>
<keyword evidence="1" id="KW-0175">Coiled coil</keyword>
<evidence type="ECO:0000313" key="3">
    <source>
        <dbReference type="Proteomes" id="UP000799753"/>
    </source>
</evidence>
<keyword evidence="3" id="KW-1185">Reference proteome</keyword>
<dbReference type="AlphaFoldDB" id="A0A6A6RHU3"/>
<protein>
    <submittedName>
        <fullName evidence="2">Uncharacterized protein</fullName>
    </submittedName>
</protein>
<feature type="coiled-coil region" evidence="1">
    <location>
        <begin position="122"/>
        <end position="149"/>
    </location>
</feature>
<accession>A0A6A6RHU3</accession>
<reference evidence="2" key="1">
    <citation type="journal article" date="2020" name="Stud. Mycol.">
        <title>101 Dothideomycetes genomes: a test case for predicting lifestyles and emergence of pathogens.</title>
        <authorList>
            <person name="Haridas S."/>
            <person name="Albert R."/>
            <person name="Binder M."/>
            <person name="Bloem J."/>
            <person name="Labutti K."/>
            <person name="Salamov A."/>
            <person name="Andreopoulos B."/>
            <person name="Baker S."/>
            <person name="Barry K."/>
            <person name="Bills G."/>
            <person name="Bluhm B."/>
            <person name="Cannon C."/>
            <person name="Castanera R."/>
            <person name="Culley D."/>
            <person name="Daum C."/>
            <person name="Ezra D."/>
            <person name="Gonzalez J."/>
            <person name="Henrissat B."/>
            <person name="Kuo A."/>
            <person name="Liang C."/>
            <person name="Lipzen A."/>
            <person name="Lutzoni F."/>
            <person name="Magnuson J."/>
            <person name="Mondo S."/>
            <person name="Nolan M."/>
            <person name="Ohm R."/>
            <person name="Pangilinan J."/>
            <person name="Park H.-J."/>
            <person name="Ramirez L."/>
            <person name="Alfaro M."/>
            <person name="Sun H."/>
            <person name="Tritt A."/>
            <person name="Yoshinaga Y."/>
            <person name="Zwiers L.-H."/>
            <person name="Turgeon B."/>
            <person name="Goodwin S."/>
            <person name="Spatafora J."/>
            <person name="Crous P."/>
            <person name="Grigoriev I."/>
        </authorList>
    </citation>
    <scope>NUCLEOTIDE SEQUENCE</scope>
    <source>
        <strain evidence="2">CBS 473.64</strain>
    </source>
</reference>
<proteinExistence type="predicted"/>
<name>A0A6A6RHU3_9PLEO</name>